<dbReference type="PROSITE" id="PS50109">
    <property type="entry name" value="HIS_KIN"/>
    <property type="match status" value="1"/>
</dbReference>
<comment type="catalytic activity">
    <reaction evidence="1">
        <text>ATP + protein L-histidine = ADP + protein N-phospho-L-histidine.</text>
        <dbReference type="EC" id="2.7.13.3"/>
    </reaction>
</comment>
<dbReference type="CDD" id="cd16917">
    <property type="entry name" value="HATPase_UhpB-NarQ-NarX-like"/>
    <property type="match status" value="1"/>
</dbReference>
<protein>
    <recommendedName>
        <fullName evidence="2">histidine kinase</fullName>
        <ecNumber evidence="2">2.7.13.3</ecNumber>
    </recommendedName>
</protein>
<organism evidence="7 8">
    <name type="scientific">Enteractinococcus helveticum</name>
    <dbReference type="NCBI Taxonomy" id="1837282"/>
    <lineage>
        <taxon>Bacteria</taxon>
        <taxon>Bacillati</taxon>
        <taxon>Actinomycetota</taxon>
        <taxon>Actinomycetes</taxon>
        <taxon>Micrococcales</taxon>
        <taxon>Micrococcaceae</taxon>
    </lineage>
</organism>
<dbReference type="InterPro" id="IPR003594">
    <property type="entry name" value="HATPase_dom"/>
</dbReference>
<dbReference type="AlphaFoldDB" id="A0A921FKW7"/>
<proteinExistence type="predicted"/>
<evidence type="ECO:0000313" key="8">
    <source>
        <dbReference type="Proteomes" id="UP000703315"/>
    </source>
</evidence>
<name>A0A921FKW7_9MICC</name>
<feature type="domain" description="Histidine kinase" evidence="6">
    <location>
        <begin position="1"/>
        <end position="74"/>
    </location>
</feature>
<sequence>HAGATAVHLTLSYLGDTVMLDVADNVTGFTAEHIDPGHGLGIMQERVEALNGAIYLDTKPGEGTTLTVSIPGIQESDYGHR</sequence>
<reference evidence="7" key="2">
    <citation type="submission" date="2021-09" db="EMBL/GenBank/DDBJ databases">
        <authorList>
            <person name="Gilroy R."/>
        </authorList>
    </citation>
    <scope>NUCLEOTIDE SEQUENCE</scope>
    <source>
        <strain evidence="7">ChiHjej13B12-14962</strain>
    </source>
</reference>
<comment type="caution">
    <text evidence="7">The sequence shown here is derived from an EMBL/GenBank/DDBJ whole genome shotgun (WGS) entry which is preliminary data.</text>
</comment>
<keyword evidence="5" id="KW-0902">Two-component regulatory system</keyword>
<dbReference type="InterPro" id="IPR036890">
    <property type="entry name" value="HATPase_C_sf"/>
</dbReference>
<evidence type="ECO:0000256" key="2">
    <source>
        <dbReference type="ARBA" id="ARBA00012438"/>
    </source>
</evidence>
<dbReference type="EMBL" id="DYXC01000057">
    <property type="protein sequence ID" value="HJF13978.1"/>
    <property type="molecule type" value="Genomic_DNA"/>
</dbReference>
<dbReference type="RefSeq" id="WP_369681038.1">
    <property type="nucleotide sequence ID" value="NZ_DYXC01000057.1"/>
</dbReference>
<evidence type="ECO:0000259" key="6">
    <source>
        <dbReference type="PROSITE" id="PS50109"/>
    </source>
</evidence>
<dbReference type="EC" id="2.7.13.3" evidence="2"/>
<dbReference type="Gene3D" id="3.30.565.10">
    <property type="entry name" value="Histidine kinase-like ATPase, C-terminal domain"/>
    <property type="match status" value="1"/>
</dbReference>
<dbReference type="InterPro" id="IPR005467">
    <property type="entry name" value="His_kinase_dom"/>
</dbReference>
<dbReference type="PRINTS" id="PR00344">
    <property type="entry name" value="BCTRLSENSOR"/>
</dbReference>
<dbReference type="PANTHER" id="PTHR24421">
    <property type="entry name" value="NITRATE/NITRITE SENSOR PROTEIN NARX-RELATED"/>
    <property type="match status" value="1"/>
</dbReference>
<dbReference type="GO" id="GO:0004673">
    <property type="term" value="F:protein histidine kinase activity"/>
    <property type="evidence" value="ECO:0007669"/>
    <property type="project" value="UniProtKB-EC"/>
</dbReference>
<evidence type="ECO:0000256" key="1">
    <source>
        <dbReference type="ARBA" id="ARBA00000085"/>
    </source>
</evidence>
<keyword evidence="3" id="KW-0808">Transferase</keyword>
<reference evidence="7" key="1">
    <citation type="journal article" date="2021" name="PeerJ">
        <title>Extensive microbial diversity within the chicken gut microbiome revealed by metagenomics and culture.</title>
        <authorList>
            <person name="Gilroy R."/>
            <person name="Ravi A."/>
            <person name="Getino M."/>
            <person name="Pursley I."/>
            <person name="Horton D.L."/>
            <person name="Alikhan N.F."/>
            <person name="Baker D."/>
            <person name="Gharbi K."/>
            <person name="Hall N."/>
            <person name="Watson M."/>
            <person name="Adriaenssens E.M."/>
            <person name="Foster-Nyarko E."/>
            <person name="Jarju S."/>
            <person name="Secka A."/>
            <person name="Antonio M."/>
            <person name="Oren A."/>
            <person name="Chaudhuri R.R."/>
            <person name="La Ragione R."/>
            <person name="Hildebrand F."/>
            <person name="Pallen M.J."/>
        </authorList>
    </citation>
    <scope>NUCLEOTIDE SEQUENCE</scope>
    <source>
        <strain evidence="7">ChiHjej13B12-14962</strain>
    </source>
</reference>
<evidence type="ECO:0000256" key="3">
    <source>
        <dbReference type="ARBA" id="ARBA00022679"/>
    </source>
</evidence>
<dbReference type="Pfam" id="PF02518">
    <property type="entry name" value="HATPase_c"/>
    <property type="match status" value="1"/>
</dbReference>
<dbReference type="Proteomes" id="UP000703315">
    <property type="component" value="Unassembled WGS sequence"/>
</dbReference>
<evidence type="ECO:0000256" key="4">
    <source>
        <dbReference type="ARBA" id="ARBA00022777"/>
    </source>
</evidence>
<accession>A0A921FKW7</accession>
<gene>
    <name evidence="7" type="ORF">K8V32_04135</name>
</gene>
<dbReference type="GO" id="GO:0000160">
    <property type="term" value="P:phosphorelay signal transduction system"/>
    <property type="evidence" value="ECO:0007669"/>
    <property type="project" value="UniProtKB-KW"/>
</dbReference>
<keyword evidence="4 7" id="KW-0418">Kinase</keyword>
<dbReference type="InterPro" id="IPR050482">
    <property type="entry name" value="Sensor_HK_TwoCompSys"/>
</dbReference>
<evidence type="ECO:0000313" key="7">
    <source>
        <dbReference type="EMBL" id="HJF13978.1"/>
    </source>
</evidence>
<evidence type="ECO:0000256" key="5">
    <source>
        <dbReference type="ARBA" id="ARBA00023012"/>
    </source>
</evidence>
<feature type="non-terminal residue" evidence="7">
    <location>
        <position position="1"/>
    </location>
</feature>
<dbReference type="InterPro" id="IPR004358">
    <property type="entry name" value="Sig_transdc_His_kin-like_C"/>
</dbReference>
<dbReference type="SUPFAM" id="SSF55874">
    <property type="entry name" value="ATPase domain of HSP90 chaperone/DNA topoisomerase II/histidine kinase"/>
    <property type="match status" value="1"/>
</dbReference>